<feature type="transmembrane region" description="Helical" evidence="7">
    <location>
        <begin position="810"/>
        <end position="833"/>
    </location>
</feature>
<feature type="region of interest" description="Disordered" evidence="6">
    <location>
        <begin position="852"/>
        <end position="887"/>
    </location>
</feature>
<feature type="transmembrane region" description="Helical" evidence="7">
    <location>
        <begin position="433"/>
        <end position="458"/>
    </location>
</feature>
<evidence type="ECO:0000256" key="1">
    <source>
        <dbReference type="ARBA" id="ARBA00004651"/>
    </source>
</evidence>
<feature type="transmembrane region" description="Helical" evidence="7">
    <location>
        <begin position="313"/>
        <end position="341"/>
    </location>
</feature>
<organism evidence="9 10">
    <name type="scientific">Streptomyces carminius</name>
    <dbReference type="NCBI Taxonomy" id="2665496"/>
    <lineage>
        <taxon>Bacteria</taxon>
        <taxon>Bacillati</taxon>
        <taxon>Actinomycetota</taxon>
        <taxon>Actinomycetes</taxon>
        <taxon>Kitasatosporales</taxon>
        <taxon>Streptomycetaceae</taxon>
        <taxon>Streptomyces</taxon>
    </lineage>
</organism>
<evidence type="ECO:0000256" key="6">
    <source>
        <dbReference type="SAM" id="MobiDB-lite"/>
    </source>
</evidence>
<keyword evidence="10" id="KW-1185">Reference proteome</keyword>
<keyword evidence="4 7" id="KW-1133">Transmembrane helix</keyword>
<dbReference type="Proteomes" id="UP000230407">
    <property type="component" value="Unassembled WGS sequence"/>
</dbReference>
<dbReference type="PROSITE" id="PS50156">
    <property type="entry name" value="SSD"/>
    <property type="match status" value="1"/>
</dbReference>
<sequence length="887" mass="91861">MAGGGDAEHGDVGGAGSGHDPTLGSSANTPHPLFRRSPGDPRAAVPAEPHVTGEGHGFSGGGGFPTPGRGVAATRLTGGRDGPRAPPAIASVRKVTAPGRRRVSGGWAVSYNPRTGTAERRRPRGVAARVGGWSVRHRWAAVGIWVLFVVLALGAGGVAGKAETGEGERLPGEYGQAARLIEEAGLTEPSAGSVLVQAVGRGTKATDGEFRAAVDEVAAAVRDSGEVSSVASPYETGTISPDGRSALVRYTLRGDPETAAERIDPVVGAVAKVQDRHEGELRIAEIGGASMGKAFDDAFGDDFRQAEFSAVPIAFGILLIAFGALVAALLPVVLALMAIAATMGLMGVAGHVVPMGDNANSVMLLVGLAVGVDYCLFYLRREREERRAGRDARTALETAAATSGRAILVSGVTVMVAMVGMMLTGVADFEGMGLASLMVVGVAMVGSVTVLPALLSLLGERVDKGRVPFLDRLGRRAGGAGRTGGADGESRVWRAVLGRVLRRPAVWLAVSVGLLVAVALPALGMRTENLTLDQEFGDSLPIVQTYNRVNEAFPGGSEPAEVVVAADDIGAAPVRAAIADFRERALSSGASEGPVEVTVHEAENLAVINVPLVGGSDQERAERSLTVLREEVRPATLGAVEVVEAPIGGAVAASKDFTDQISGSVLPVLAFVVALSFLLMLMSFRSLTIALTSIVLNLLSVGAAYGILTAVFQYGWGAWLVGAEEAGAIVSWLPLFLFVILFGLSMDYHVFVVSRIREAWTLGHGTHEAVRRGIATTAGVVTSAAAIMVGVFAIFGTLSMQSMQQMGVGLAAAVLIDATLIRAVVLPAAMALLGERNWYFPRVLRWLPDLTHDEPPATRTAPSGGPAAAPDRGPGPRSGDEREPVRM</sequence>
<proteinExistence type="predicted"/>
<evidence type="ECO:0000256" key="4">
    <source>
        <dbReference type="ARBA" id="ARBA00022989"/>
    </source>
</evidence>
<feature type="compositionally biased region" description="Gly residues" evidence="6">
    <location>
        <begin position="54"/>
        <end position="65"/>
    </location>
</feature>
<evidence type="ECO:0000313" key="9">
    <source>
        <dbReference type="EMBL" id="PJE93802.1"/>
    </source>
</evidence>
<evidence type="ECO:0000256" key="5">
    <source>
        <dbReference type="ARBA" id="ARBA00023136"/>
    </source>
</evidence>
<feature type="transmembrane region" description="Helical" evidence="7">
    <location>
        <begin position="664"/>
        <end position="682"/>
    </location>
</feature>
<dbReference type="Gene3D" id="1.20.1640.10">
    <property type="entry name" value="Multidrug efflux transporter AcrB transmembrane domain"/>
    <property type="match status" value="2"/>
</dbReference>
<feature type="transmembrane region" description="Helical" evidence="7">
    <location>
        <begin position="694"/>
        <end position="716"/>
    </location>
</feature>
<dbReference type="PANTHER" id="PTHR33406:SF13">
    <property type="entry name" value="MEMBRANE PROTEIN YDFJ"/>
    <property type="match status" value="1"/>
</dbReference>
<feature type="compositionally biased region" description="Basic and acidic residues" evidence="6">
    <location>
        <begin position="1"/>
        <end position="11"/>
    </location>
</feature>
<feature type="region of interest" description="Disordered" evidence="6">
    <location>
        <begin position="1"/>
        <end position="88"/>
    </location>
</feature>
<feature type="transmembrane region" description="Helical" evidence="7">
    <location>
        <begin position="728"/>
        <end position="753"/>
    </location>
</feature>
<dbReference type="PANTHER" id="PTHR33406">
    <property type="entry name" value="MEMBRANE PROTEIN MJ1562-RELATED"/>
    <property type="match status" value="1"/>
</dbReference>
<feature type="transmembrane region" description="Helical" evidence="7">
    <location>
        <begin position="406"/>
        <end position="427"/>
    </location>
</feature>
<keyword evidence="3 7" id="KW-0812">Transmembrane</keyword>
<reference evidence="9 10" key="1">
    <citation type="submission" date="2017-11" db="EMBL/GenBank/DDBJ databases">
        <title>Streptomyces carmine sp. nov., a novel actinomycete isolated from Sophora alopecuroides in Xinjiang, China.</title>
        <authorList>
            <person name="Wang Y."/>
            <person name="Luo X."/>
            <person name="Wan C."/>
            <person name="Zhang L."/>
        </authorList>
    </citation>
    <scope>NUCLEOTIDE SEQUENCE [LARGE SCALE GENOMIC DNA]</scope>
    <source>
        <strain evidence="9 10">TRM SA0054</strain>
    </source>
</reference>
<dbReference type="InterPro" id="IPR000731">
    <property type="entry name" value="SSD"/>
</dbReference>
<feature type="compositionally biased region" description="Low complexity" evidence="6">
    <location>
        <begin position="857"/>
        <end position="877"/>
    </location>
</feature>
<evidence type="ECO:0000256" key="2">
    <source>
        <dbReference type="ARBA" id="ARBA00022475"/>
    </source>
</evidence>
<dbReference type="SUPFAM" id="SSF82866">
    <property type="entry name" value="Multidrug efflux transporter AcrB transmembrane domain"/>
    <property type="match status" value="2"/>
</dbReference>
<evidence type="ECO:0000256" key="7">
    <source>
        <dbReference type="SAM" id="Phobius"/>
    </source>
</evidence>
<feature type="transmembrane region" description="Helical" evidence="7">
    <location>
        <begin position="361"/>
        <end position="379"/>
    </location>
</feature>
<evidence type="ECO:0000256" key="3">
    <source>
        <dbReference type="ARBA" id="ARBA00022692"/>
    </source>
</evidence>
<evidence type="ECO:0000259" key="8">
    <source>
        <dbReference type="PROSITE" id="PS50156"/>
    </source>
</evidence>
<dbReference type="EMBL" id="PGGW01000071">
    <property type="protein sequence ID" value="PJE93802.1"/>
    <property type="molecule type" value="Genomic_DNA"/>
</dbReference>
<protein>
    <recommendedName>
        <fullName evidence="8">SSD domain-containing protein</fullName>
    </recommendedName>
</protein>
<evidence type="ECO:0000313" key="10">
    <source>
        <dbReference type="Proteomes" id="UP000230407"/>
    </source>
</evidence>
<feature type="domain" description="SSD" evidence="8">
    <location>
        <begin position="326"/>
        <end position="457"/>
    </location>
</feature>
<comment type="caution">
    <text evidence="9">The sequence shown here is derived from an EMBL/GenBank/DDBJ whole genome shotgun (WGS) entry which is preliminary data.</text>
</comment>
<keyword evidence="2" id="KW-1003">Cell membrane</keyword>
<keyword evidence="5 7" id="KW-0472">Membrane</keyword>
<feature type="compositionally biased region" description="Basic and acidic residues" evidence="6">
    <location>
        <begin position="878"/>
        <end position="887"/>
    </location>
</feature>
<dbReference type="InterPro" id="IPR004869">
    <property type="entry name" value="MMPL_dom"/>
</dbReference>
<accession>A0A2M8LPE8</accession>
<dbReference type="AlphaFoldDB" id="A0A2M8LPE8"/>
<dbReference type="GO" id="GO:0005886">
    <property type="term" value="C:plasma membrane"/>
    <property type="evidence" value="ECO:0007669"/>
    <property type="project" value="UniProtKB-SubCell"/>
</dbReference>
<comment type="subcellular location">
    <subcellularLocation>
        <location evidence="1">Cell membrane</location>
        <topology evidence="1">Multi-pass membrane protein</topology>
    </subcellularLocation>
</comment>
<dbReference type="Pfam" id="PF03176">
    <property type="entry name" value="MMPL"/>
    <property type="match status" value="2"/>
</dbReference>
<gene>
    <name evidence="9" type="ORF">CUT44_31855</name>
</gene>
<feature type="transmembrane region" description="Helical" evidence="7">
    <location>
        <begin position="504"/>
        <end position="523"/>
    </location>
</feature>
<feature type="transmembrane region" description="Helical" evidence="7">
    <location>
        <begin position="774"/>
        <end position="798"/>
    </location>
</feature>
<name>A0A2M8LPE8_9ACTN</name>
<dbReference type="InterPro" id="IPR050545">
    <property type="entry name" value="Mycobact_MmpL"/>
</dbReference>